<protein>
    <submittedName>
        <fullName evidence="1">Uncharacterized protein</fullName>
    </submittedName>
</protein>
<dbReference type="Proteomes" id="UP000001595">
    <property type="component" value="Chromosome 8"/>
</dbReference>
<dbReference type="AlphaFoldDB" id="A0A8I5TDC5"/>
<dbReference type="Ensembl" id="ENSPPYT00000047750.1">
    <property type="protein sequence ID" value="ENSPPYP00000033387.1"/>
    <property type="gene ID" value="ENSPPYG00000037604.1"/>
</dbReference>
<dbReference type="GeneTree" id="ENSGT00910000148337"/>
<evidence type="ECO:0000313" key="2">
    <source>
        <dbReference type="Proteomes" id="UP000001595"/>
    </source>
</evidence>
<reference evidence="1" key="3">
    <citation type="submission" date="2025-09" db="UniProtKB">
        <authorList>
            <consortium name="Ensembl"/>
        </authorList>
    </citation>
    <scope>IDENTIFICATION</scope>
</reference>
<accession>A0A8I5TDC5</accession>
<name>A0A8I5TDC5_PONAB</name>
<reference evidence="1 2" key="1">
    <citation type="submission" date="2008-02" db="EMBL/GenBank/DDBJ databases">
        <title>A 6x draft sequence assembly of the Pongo pygmaeus abelii genome.</title>
        <authorList>
            <person name="Wilson R.K."/>
            <person name="Mardis E."/>
        </authorList>
    </citation>
    <scope>NUCLEOTIDE SEQUENCE [LARGE SCALE GENOMIC DNA]</scope>
</reference>
<keyword evidence="2" id="KW-1185">Reference proteome</keyword>
<proteinExistence type="predicted"/>
<sequence>MEGPQKDLWENNGNCRRVGQIIMATGLLEAHPLKAIFCCLWLERDCESFLRKSVALPGEVIKSLLAQEMKVCHLISLDYTGGEGSKLINCGK</sequence>
<evidence type="ECO:0000313" key="1">
    <source>
        <dbReference type="Ensembl" id="ENSPPYP00000033387.1"/>
    </source>
</evidence>
<reference evidence="1" key="2">
    <citation type="submission" date="2025-08" db="UniProtKB">
        <authorList>
            <consortium name="Ensembl"/>
        </authorList>
    </citation>
    <scope>IDENTIFICATION</scope>
</reference>
<organism evidence="1 2">
    <name type="scientific">Pongo abelii</name>
    <name type="common">Sumatran orangutan</name>
    <name type="synonym">Pongo pygmaeus abelii</name>
    <dbReference type="NCBI Taxonomy" id="9601"/>
    <lineage>
        <taxon>Eukaryota</taxon>
        <taxon>Metazoa</taxon>
        <taxon>Chordata</taxon>
        <taxon>Craniata</taxon>
        <taxon>Vertebrata</taxon>
        <taxon>Euteleostomi</taxon>
        <taxon>Mammalia</taxon>
        <taxon>Eutheria</taxon>
        <taxon>Euarchontoglires</taxon>
        <taxon>Primates</taxon>
        <taxon>Haplorrhini</taxon>
        <taxon>Catarrhini</taxon>
        <taxon>Hominidae</taxon>
        <taxon>Pongo</taxon>
    </lineage>
</organism>